<keyword evidence="2" id="KW-1185">Reference proteome</keyword>
<dbReference type="Proteomes" id="UP001151760">
    <property type="component" value="Unassembled WGS sequence"/>
</dbReference>
<protein>
    <recommendedName>
        <fullName evidence="3">Reverse transcriptase domain-containing protein</fullName>
    </recommendedName>
</protein>
<organism evidence="1 2">
    <name type="scientific">Tanacetum coccineum</name>
    <dbReference type="NCBI Taxonomy" id="301880"/>
    <lineage>
        <taxon>Eukaryota</taxon>
        <taxon>Viridiplantae</taxon>
        <taxon>Streptophyta</taxon>
        <taxon>Embryophyta</taxon>
        <taxon>Tracheophyta</taxon>
        <taxon>Spermatophyta</taxon>
        <taxon>Magnoliopsida</taxon>
        <taxon>eudicotyledons</taxon>
        <taxon>Gunneridae</taxon>
        <taxon>Pentapetalae</taxon>
        <taxon>asterids</taxon>
        <taxon>campanulids</taxon>
        <taxon>Asterales</taxon>
        <taxon>Asteraceae</taxon>
        <taxon>Asteroideae</taxon>
        <taxon>Anthemideae</taxon>
        <taxon>Anthemidinae</taxon>
        <taxon>Tanacetum</taxon>
    </lineage>
</organism>
<reference evidence="1" key="1">
    <citation type="journal article" date="2022" name="Int. J. Mol. Sci.">
        <title>Draft Genome of Tanacetum Coccineum: Genomic Comparison of Closely Related Tanacetum-Family Plants.</title>
        <authorList>
            <person name="Yamashiro T."/>
            <person name="Shiraishi A."/>
            <person name="Nakayama K."/>
            <person name="Satake H."/>
        </authorList>
    </citation>
    <scope>NUCLEOTIDE SEQUENCE</scope>
</reference>
<gene>
    <name evidence="1" type="ORF">Tco_0748571</name>
</gene>
<evidence type="ECO:0000313" key="1">
    <source>
        <dbReference type="EMBL" id="GJS82030.1"/>
    </source>
</evidence>
<proteinExistence type="predicted"/>
<comment type="caution">
    <text evidence="1">The sequence shown here is derived from an EMBL/GenBank/DDBJ whole genome shotgun (WGS) entry which is preliminary data.</text>
</comment>
<sequence>MEPLDALLMGDEVISTTLARENTEFIKSSVDDLVPIPRESEVTSVCNDLECTDDHVPIPRMFEKPLGNLDMMSRSVETSDFILEEISAEIGLDDSISMKIDDGDYDSEGDILYLEQLLNEDIISDLSPALLPKESSLLVLRLPDFKQICLKEVERFDPFSP</sequence>
<accession>A0ABQ4YYR5</accession>
<evidence type="ECO:0008006" key="3">
    <source>
        <dbReference type="Google" id="ProtNLM"/>
    </source>
</evidence>
<name>A0ABQ4YYR5_9ASTR</name>
<reference evidence="1" key="2">
    <citation type="submission" date="2022-01" db="EMBL/GenBank/DDBJ databases">
        <authorList>
            <person name="Yamashiro T."/>
            <person name="Shiraishi A."/>
            <person name="Satake H."/>
            <person name="Nakayama K."/>
        </authorList>
    </citation>
    <scope>NUCLEOTIDE SEQUENCE</scope>
</reference>
<evidence type="ECO:0000313" key="2">
    <source>
        <dbReference type="Proteomes" id="UP001151760"/>
    </source>
</evidence>
<dbReference type="EMBL" id="BQNB010010792">
    <property type="protein sequence ID" value="GJS82030.1"/>
    <property type="molecule type" value="Genomic_DNA"/>
</dbReference>